<dbReference type="EMBL" id="VOHL01000003">
    <property type="protein sequence ID" value="TWS97701.1"/>
    <property type="molecule type" value="Genomic_DNA"/>
</dbReference>
<evidence type="ECO:0000313" key="2">
    <source>
        <dbReference type="EMBL" id="TWS97701.1"/>
    </source>
</evidence>
<accession>A0A5C5SCI6</accession>
<keyword evidence="3" id="KW-1185">Reference proteome</keyword>
<dbReference type="Pfam" id="PF05437">
    <property type="entry name" value="AzlD"/>
    <property type="match status" value="1"/>
</dbReference>
<comment type="caution">
    <text evidence="2">The sequence shown here is derived from an EMBL/GenBank/DDBJ whole genome shotgun (WGS) entry which is preliminary data.</text>
</comment>
<dbReference type="Proteomes" id="UP000317430">
    <property type="component" value="Unassembled WGS sequence"/>
</dbReference>
<sequence>MISSSVVSIILVAAGVTWLPRVLPFLLTQGKSLPTGVIKFLRFLPLTIIFALTLSSLVDEKIGRLPSFLLVESLAVVPTFWIVVKSKNILLAVLVGILSTAILRFFF</sequence>
<organism evidence="2 3">
    <name type="scientific">Streptococcus cuniculipharyngis</name>
    <dbReference type="NCBI Taxonomy" id="1562651"/>
    <lineage>
        <taxon>Bacteria</taxon>
        <taxon>Bacillati</taxon>
        <taxon>Bacillota</taxon>
        <taxon>Bacilli</taxon>
        <taxon>Lactobacillales</taxon>
        <taxon>Streptococcaceae</taxon>
        <taxon>Streptococcus</taxon>
    </lineage>
</organism>
<gene>
    <name evidence="2" type="ORF">FRX57_05300</name>
</gene>
<dbReference type="RefSeq" id="WP_146567414.1">
    <property type="nucleotide sequence ID" value="NZ_VOHL01000003.1"/>
</dbReference>
<dbReference type="AlphaFoldDB" id="A0A5C5SCI6"/>
<evidence type="ECO:0000313" key="3">
    <source>
        <dbReference type="Proteomes" id="UP000317430"/>
    </source>
</evidence>
<name>A0A5C5SCI6_9STRE</name>
<proteinExistence type="predicted"/>
<keyword evidence="1" id="KW-0472">Membrane</keyword>
<reference evidence="2 3" key="1">
    <citation type="submission" date="2019-08" db="EMBL/GenBank/DDBJ databases">
        <authorList>
            <person name="Lei W."/>
        </authorList>
    </citation>
    <scope>NUCLEOTIDE SEQUENCE [LARGE SCALE GENOMIC DNA]</scope>
    <source>
        <strain evidence="2 3">CCUG 66496</strain>
    </source>
</reference>
<feature type="transmembrane region" description="Helical" evidence="1">
    <location>
        <begin position="65"/>
        <end position="83"/>
    </location>
</feature>
<protein>
    <submittedName>
        <fullName evidence="2">AzlD domain-containing protein</fullName>
    </submittedName>
</protein>
<dbReference type="OrthoDB" id="7870017at2"/>
<keyword evidence="1" id="KW-0812">Transmembrane</keyword>
<keyword evidence="1" id="KW-1133">Transmembrane helix</keyword>
<feature type="transmembrane region" description="Helical" evidence="1">
    <location>
        <begin position="40"/>
        <end position="58"/>
    </location>
</feature>
<feature type="transmembrane region" description="Helical" evidence="1">
    <location>
        <begin position="89"/>
        <end position="106"/>
    </location>
</feature>
<evidence type="ECO:0000256" key="1">
    <source>
        <dbReference type="SAM" id="Phobius"/>
    </source>
</evidence>
<dbReference type="InterPro" id="IPR008407">
    <property type="entry name" value="Brnchd-chn_aa_trnsp_AzlD"/>
</dbReference>